<dbReference type="Proteomes" id="UP001430990">
    <property type="component" value="Chromosome"/>
</dbReference>
<dbReference type="InterPro" id="IPR015422">
    <property type="entry name" value="PyrdxlP-dep_Trfase_small"/>
</dbReference>
<keyword evidence="2" id="KW-0808">Transferase</keyword>
<protein>
    <submittedName>
        <fullName evidence="2">Aminotransferase class III-fold pyridoxal phosphate-dependent enzyme</fullName>
    </submittedName>
</protein>
<proteinExistence type="predicted"/>
<reference evidence="2" key="1">
    <citation type="submission" date="2021-11" db="EMBL/GenBank/DDBJ databases">
        <title>Australian commercial rhizobial inoculants.</title>
        <authorList>
            <person name="Kohlmeier M.G."/>
            <person name="O'Hara G.W."/>
            <person name="Colombi E."/>
            <person name="Ramsay J.P."/>
            <person name="Terpolilli J."/>
        </authorList>
    </citation>
    <scope>NUCLEOTIDE SEQUENCE</scope>
    <source>
        <strain evidence="2">CC829</strain>
    </source>
</reference>
<dbReference type="Pfam" id="PF00202">
    <property type="entry name" value="Aminotran_3"/>
    <property type="match status" value="1"/>
</dbReference>
<dbReference type="InterPro" id="IPR015421">
    <property type="entry name" value="PyrdxlP-dep_Trfase_major"/>
</dbReference>
<dbReference type="RefSeq" id="WP_231144084.1">
    <property type="nucleotide sequence ID" value="NZ_CP088100.1"/>
</dbReference>
<dbReference type="InterPro" id="IPR015424">
    <property type="entry name" value="PyrdxlP-dep_Trfase"/>
</dbReference>
<dbReference type="SUPFAM" id="SSF53383">
    <property type="entry name" value="PLP-dependent transferases"/>
    <property type="match status" value="1"/>
</dbReference>
<evidence type="ECO:0000313" key="2">
    <source>
        <dbReference type="EMBL" id="UFW88300.1"/>
    </source>
</evidence>
<name>A0ABY3QQL8_9BRAD</name>
<accession>A0ABY3QQL8</accession>
<dbReference type="InterPro" id="IPR005814">
    <property type="entry name" value="Aminotrans_3"/>
</dbReference>
<gene>
    <name evidence="2" type="ORF">BjapCC829_06905</name>
</gene>
<dbReference type="Gene3D" id="3.40.640.10">
    <property type="entry name" value="Type I PLP-dependent aspartate aminotransferase-like (Major domain)"/>
    <property type="match status" value="1"/>
</dbReference>
<evidence type="ECO:0000256" key="1">
    <source>
        <dbReference type="ARBA" id="ARBA00022898"/>
    </source>
</evidence>
<evidence type="ECO:0000313" key="3">
    <source>
        <dbReference type="Proteomes" id="UP001430990"/>
    </source>
</evidence>
<dbReference type="EMBL" id="CP088100">
    <property type="protein sequence ID" value="UFW88300.1"/>
    <property type="molecule type" value="Genomic_DNA"/>
</dbReference>
<keyword evidence="2" id="KW-0032">Aminotransferase</keyword>
<organism evidence="2 3">
    <name type="scientific">Bradyrhizobium barranii</name>
    <dbReference type="NCBI Taxonomy" id="2992140"/>
    <lineage>
        <taxon>Bacteria</taxon>
        <taxon>Pseudomonadati</taxon>
        <taxon>Pseudomonadota</taxon>
        <taxon>Alphaproteobacteria</taxon>
        <taxon>Hyphomicrobiales</taxon>
        <taxon>Nitrobacteraceae</taxon>
        <taxon>Bradyrhizobium</taxon>
    </lineage>
</organism>
<keyword evidence="3" id="KW-1185">Reference proteome</keyword>
<keyword evidence="1" id="KW-0663">Pyridoxal phosphate</keyword>
<dbReference type="Gene3D" id="3.90.1150.10">
    <property type="entry name" value="Aspartate Aminotransferase, domain 1"/>
    <property type="match status" value="1"/>
</dbReference>
<sequence>MIDIKAIAERDRSSVLHPFTQLKDFASGKMGDPTIVTGGKGIRINDAEGRNYIDGFAGLYCVNIGYGRTEVAEAIARQAYQLAYYHTTSLSALAFAAARRLAWFAIPGRTILEDAGSQSCPVGERQWFRRSNGAGERIATARDVK</sequence>
<dbReference type="GO" id="GO:0008483">
    <property type="term" value="F:transaminase activity"/>
    <property type="evidence" value="ECO:0007669"/>
    <property type="project" value="UniProtKB-KW"/>
</dbReference>